<protein>
    <submittedName>
        <fullName evidence="2">Uncharacterized protein</fullName>
    </submittedName>
</protein>
<proteinExistence type="predicted"/>
<dbReference type="EMBL" id="CAJVAX010000017">
    <property type="protein sequence ID" value="CAG7643773.1"/>
    <property type="molecule type" value="Genomic_DNA"/>
</dbReference>
<evidence type="ECO:0000313" key="3">
    <source>
        <dbReference type="Proteomes" id="UP001153328"/>
    </source>
</evidence>
<keyword evidence="3" id="KW-1185">Reference proteome</keyword>
<feature type="compositionally biased region" description="Basic residues" evidence="1">
    <location>
        <begin position="1"/>
        <end position="27"/>
    </location>
</feature>
<name>A0A9W4H1T5_9ACTN</name>
<dbReference type="AlphaFoldDB" id="A0A9W4H1T5"/>
<evidence type="ECO:0000256" key="1">
    <source>
        <dbReference type="SAM" id="MobiDB-lite"/>
    </source>
</evidence>
<dbReference type="Proteomes" id="UP001153328">
    <property type="component" value="Unassembled WGS sequence"/>
</dbReference>
<evidence type="ECO:0000313" key="2">
    <source>
        <dbReference type="EMBL" id="CAG7643773.1"/>
    </source>
</evidence>
<sequence length="67" mass="7896">MGRPPRPARGRGRPGRRRTQPRVRRRRGWDSRRPKDSLTCDGVRLRRARLGKGVAQVVSRRSRRRGR</sequence>
<organism evidence="2 3">
    <name type="scientific">Actinacidiphila bryophytorum</name>
    <dbReference type="NCBI Taxonomy" id="1436133"/>
    <lineage>
        <taxon>Bacteria</taxon>
        <taxon>Bacillati</taxon>
        <taxon>Actinomycetota</taxon>
        <taxon>Actinomycetes</taxon>
        <taxon>Kitasatosporales</taxon>
        <taxon>Streptomycetaceae</taxon>
        <taxon>Actinacidiphila</taxon>
    </lineage>
</organism>
<accession>A0A9W4H1T5</accession>
<feature type="region of interest" description="Disordered" evidence="1">
    <location>
        <begin position="1"/>
        <end position="41"/>
    </location>
</feature>
<feature type="compositionally biased region" description="Basic and acidic residues" evidence="1">
    <location>
        <begin position="28"/>
        <end position="38"/>
    </location>
</feature>
<comment type="caution">
    <text evidence="2">The sequence shown here is derived from an EMBL/GenBank/DDBJ whole genome shotgun (WGS) entry which is preliminary data.</text>
</comment>
<reference evidence="2" key="1">
    <citation type="submission" date="2021-06" db="EMBL/GenBank/DDBJ databases">
        <authorList>
            <person name="Arsene-Ploetze F."/>
        </authorList>
    </citation>
    <scope>NUCLEOTIDE SEQUENCE</scope>
    <source>
        <strain evidence="2">SBRY1</strain>
    </source>
</reference>
<gene>
    <name evidence="2" type="ORF">SBRY_30893</name>
</gene>